<protein>
    <recommendedName>
        <fullName evidence="1">DUF4116 domain-containing protein</fullName>
    </recommendedName>
</protein>
<accession>C6X7Y2</accession>
<dbReference type="KEGG" id="mei:Msip34_2067"/>
<sequence>MFNDLIKNLRIFEKKRLDKEYYLELLSHDAYEYYSLPEEFKNDEDIIITAITREPYVLNYISHEIKDNAKYIEIAVNKNYRSLMYASKRLQNDEDIINKTLIAMGCEKEHHRDYYYALGCMAESILDNEKFVSLALAKRKDMFLPPKFASQRITNLVEHVNDPVEFLKAYSHKTIIEKSLSQIPLNSIPTKRKKL</sequence>
<dbReference type="Proteomes" id="UP000002743">
    <property type="component" value="Chromosome"/>
</dbReference>
<name>C6X7Y2_METGS</name>
<gene>
    <name evidence="2" type="ordered locus">Msip34_2067</name>
</gene>
<dbReference type="RefSeq" id="WP_015830656.1">
    <property type="nucleotide sequence ID" value="NC_012969.1"/>
</dbReference>
<evidence type="ECO:0000313" key="2">
    <source>
        <dbReference type="EMBL" id="ACT51309.1"/>
    </source>
</evidence>
<keyword evidence="3" id="KW-1185">Reference proteome</keyword>
<dbReference type="HOGENOM" id="CLU_1394921_0_0_4"/>
<proteinExistence type="predicted"/>
<evidence type="ECO:0000259" key="1">
    <source>
        <dbReference type="Pfam" id="PF13475"/>
    </source>
</evidence>
<reference evidence="3" key="1">
    <citation type="submission" date="2009-07" db="EMBL/GenBank/DDBJ databases">
        <title>Complete sequence of chromosome of Methylovorus sp. SIP3-4.</title>
        <authorList>
            <person name="Lucas S."/>
            <person name="Copeland A."/>
            <person name="Lapidus A."/>
            <person name="Glavina del Rio T."/>
            <person name="Tice H."/>
            <person name="Bruce D."/>
            <person name="Goodwin L."/>
            <person name="Pitluck S."/>
            <person name="Clum A."/>
            <person name="Larimer F."/>
            <person name="Land M."/>
            <person name="Hauser L."/>
            <person name="Kyrpides N."/>
            <person name="Mikhailova N."/>
            <person name="Kayluzhnaya M."/>
            <person name="Chistoserdova L."/>
        </authorList>
    </citation>
    <scope>NUCLEOTIDE SEQUENCE [LARGE SCALE GENOMIC DNA]</scope>
    <source>
        <strain evidence="3">SIP3-4</strain>
    </source>
</reference>
<evidence type="ECO:0000313" key="3">
    <source>
        <dbReference type="Proteomes" id="UP000002743"/>
    </source>
</evidence>
<organism evidence="2 3">
    <name type="scientific">Methylovorus glucosotrophus (strain SIP3-4)</name>
    <dbReference type="NCBI Taxonomy" id="582744"/>
    <lineage>
        <taxon>Bacteria</taxon>
        <taxon>Pseudomonadati</taxon>
        <taxon>Pseudomonadota</taxon>
        <taxon>Betaproteobacteria</taxon>
        <taxon>Nitrosomonadales</taxon>
        <taxon>Methylophilaceae</taxon>
        <taxon>Methylovorus</taxon>
    </lineage>
</organism>
<dbReference type="Pfam" id="PF13475">
    <property type="entry name" value="DUF4116"/>
    <property type="match status" value="1"/>
</dbReference>
<dbReference type="EMBL" id="CP001674">
    <property type="protein sequence ID" value="ACT51309.1"/>
    <property type="molecule type" value="Genomic_DNA"/>
</dbReference>
<dbReference type="InterPro" id="IPR025197">
    <property type="entry name" value="DUF4116"/>
</dbReference>
<dbReference type="AlphaFoldDB" id="C6X7Y2"/>
<reference evidence="2 3" key="2">
    <citation type="journal article" date="2011" name="J. Bacteriol.">
        <title>Genomes of three methylotrophs from a single niche uncover genetic and metabolic divergence of Methylophilaceae.</title>
        <authorList>
            <person name="Lapidus A."/>
            <person name="Clum A."/>
            <person name="Labutti K."/>
            <person name="Kaluzhnaya M.G."/>
            <person name="Lim S."/>
            <person name="Beck D.A."/>
            <person name="Glavina Del Rio T."/>
            <person name="Nolan M."/>
            <person name="Mavromatis K."/>
            <person name="Huntemann M."/>
            <person name="Lucas S."/>
            <person name="Lidstrom M.E."/>
            <person name="Ivanova N."/>
            <person name="Chistoserdova L."/>
        </authorList>
    </citation>
    <scope>NUCLEOTIDE SEQUENCE [LARGE SCALE GENOMIC DNA]</scope>
    <source>
        <strain evidence="2 3">SIP3-4</strain>
    </source>
</reference>
<feature type="domain" description="DUF4116" evidence="1">
    <location>
        <begin position="18"/>
        <end position="66"/>
    </location>
</feature>
<dbReference type="STRING" id="582744.Msip34_2067"/>